<dbReference type="Proteomes" id="UP001151760">
    <property type="component" value="Unassembled WGS sequence"/>
</dbReference>
<organism evidence="2 3">
    <name type="scientific">Tanacetum coccineum</name>
    <dbReference type="NCBI Taxonomy" id="301880"/>
    <lineage>
        <taxon>Eukaryota</taxon>
        <taxon>Viridiplantae</taxon>
        <taxon>Streptophyta</taxon>
        <taxon>Embryophyta</taxon>
        <taxon>Tracheophyta</taxon>
        <taxon>Spermatophyta</taxon>
        <taxon>Magnoliopsida</taxon>
        <taxon>eudicotyledons</taxon>
        <taxon>Gunneridae</taxon>
        <taxon>Pentapetalae</taxon>
        <taxon>asterids</taxon>
        <taxon>campanulids</taxon>
        <taxon>Asterales</taxon>
        <taxon>Asteraceae</taxon>
        <taxon>Asteroideae</taxon>
        <taxon>Anthemideae</taxon>
        <taxon>Anthemidinae</taxon>
        <taxon>Tanacetum</taxon>
    </lineage>
</organism>
<comment type="caution">
    <text evidence="2">The sequence shown here is derived from an EMBL/GenBank/DDBJ whole genome shotgun (WGS) entry which is preliminary data.</text>
</comment>
<evidence type="ECO:0000313" key="2">
    <source>
        <dbReference type="EMBL" id="GJT68299.1"/>
    </source>
</evidence>
<protein>
    <submittedName>
        <fullName evidence="2">Uncharacterized protein</fullName>
    </submittedName>
</protein>
<proteinExistence type="predicted"/>
<reference evidence="2" key="2">
    <citation type="submission" date="2022-01" db="EMBL/GenBank/DDBJ databases">
        <authorList>
            <person name="Yamashiro T."/>
            <person name="Shiraishi A."/>
            <person name="Satake H."/>
            <person name="Nakayama K."/>
        </authorList>
    </citation>
    <scope>NUCLEOTIDE SEQUENCE</scope>
</reference>
<reference evidence="2" key="1">
    <citation type="journal article" date="2022" name="Int. J. Mol. Sci.">
        <title>Draft Genome of Tanacetum Coccineum: Genomic Comparison of Closely Related Tanacetum-Family Plants.</title>
        <authorList>
            <person name="Yamashiro T."/>
            <person name="Shiraishi A."/>
            <person name="Nakayama K."/>
            <person name="Satake H."/>
        </authorList>
    </citation>
    <scope>NUCLEOTIDE SEQUENCE</scope>
</reference>
<name>A0ABQ5FZT5_9ASTR</name>
<dbReference type="EMBL" id="BQNB010017886">
    <property type="protein sequence ID" value="GJT68299.1"/>
    <property type="molecule type" value="Genomic_DNA"/>
</dbReference>
<keyword evidence="3" id="KW-1185">Reference proteome</keyword>
<feature type="region of interest" description="Disordered" evidence="1">
    <location>
        <begin position="116"/>
        <end position="141"/>
    </location>
</feature>
<sequence length="170" mass="19705">MKKAIQSHNAECKEEAQAEKQEYIDLIDMSVRTILREEVKTQLPHILPKVVSDFATPSTYEVAASLLEFKLTTILIDKIEKNKSYDKGDYKRELYDALVKPYQTDKDLFDAYGESAHTEEPSHTVDDSEDQHNQEFDMDYTDDQPDIEAALKCAWFKKLEQPPTPDLDWN</sequence>
<accession>A0ABQ5FZT5</accession>
<feature type="compositionally biased region" description="Basic and acidic residues" evidence="1">
    <location>
        <begin position="116"/>
        <end position="135"/>
    </location>
</feature>
<evidence type="ECO:0000313" key="3">
    <source>
        <dbReference type="Proteomes" id="UP001151760"/>
    </source>
</evidence>
<evidence type="ECO:0000256" key="1">
    <source>
        <dbReference type="SAM" id="MobiDB-lite"/>
    </source>
</evidence>
<gene>
    <name evidence="2" type="ORF">Tco_1019779</name>
</gene>